<evidence type="ECO:0000256" key="1">
    <source>
        <dbReference type="SAM" id="MobiDB-lite"/>
    </source>
</evidence>
<organism evidence="2">
    <name type="scientific">Arion vulgaris</name>
    <dbReference type="NCBI Taxonomy" id="1028688"/>
    <lineage>
        <taxon>Eukaryota</taxon>
        <taxon>Metazoa</taxon>
        <taxon>Spiralia</taxon>
        <taxon>Lophotrochozoa</taxon>
        <taxon>Mollusca</taxon>
        <taxon>Gastropoda</taxon>
        <taxon>Heterobranchia</taxon>
        <taxon>Euthyneura</taxon>
        <taxon>Panpulmonata</taxon>
        <taxon>Eupulmonata</taxon>
        <taxon>Stylommatophora</taxon>
        <taxon>Helicina</taxon>
        <taxon>Arionoidea</taxon>
        <taxon>Arionidae</taxon>
        <taxon>Arion</taxon>
    </lineage>
</organism>
<feature type="non-terminal residue" evidence="2">
    <location>
        <position position="75"/>
    </location>
</feature>
<accession>A0A0B6XTB3</accession>
<dbReference type="EMBL" id="HACG01000233">
    <property type="protein sequence ID" value="CEK47098.1"/>
    <property type="molecule type" value="Transcribed_RNA"/>
</dbReference>
<feature type="compositionally biased region" description="Polar residues" evidence="1">
    <location>
        <begin position="33"/>
        <end position="59"/>
    </location>
</feature>
<sequence length="75" mass="8379">RLHPSWFHTDNSVRLFYHGFPPHFPNARDLNPDNHNGLNLSHNMTATSSALKSSDSQSIPALLKPRLTSPPAYTS</sequence>
<proteinExistence type="predicted"/>
<name>A0A0B6XTB3_9EUPU</name>
<gene>
    <name evidence="2" type="primary">ORF558</name>
</gene>
<feature type="region of interest" description="Disordered" evidence="1">
    <location>
        <begin position="31"/>
        <end position="75"/>
    </location>
</feature>
<reference evidence="2" key="1">
    <citation type="submission" date="2014-12" db="EMBL/GenBank/DDBJ databases">
        <title>Insight into the proteome of Arion vulgaris.</title>
        <authorList>
            <person name="Aradska J."/>
            <person name="Bulat T."/>
            <person name="Smidak R."/>
            <person name="Sarate P."/>
            <person name="Gangsoo J."/>
            <person name="Sialana F."/>
            <person name="Bilban M."/>
            <person name="Lubec G."/>
        </authorList>
    </citation>
    <scope>NUCLEOTIDE SEQUENCE</scope>
    <source>
        <tissue evidence="2">Skin</tissue>
    </source>
</reference>
<feature type="non-terminal residue" evidence="2">
    <location>
        <position position="1"/>
    </location>
</feature>
<dbReference type="AlphaFoldDB" id="A0A0B6XTB3"/>
<protein>
    <submittedName>
        <fullName evidence="2">Uncharacterized protein</fullName>
    </submittedName>
</protein>
<evidence type="ECO:0000313" key="2">
    <source>
        <dbReference type="EMBL" id="CEK47098.1"/>
    </source>
</evidence>